<dbReference type="PROSITE" id="PS50016">
    <property type="entry name" value="ZF_PHD_2"/>
    <property type="match status" value="2"/>
</dbReference>
<evidence type="ECO:0000256" key="2">
    <source>
        <dbReference type="ARBA" id="ARBA00022771"/>
    </source>
</evidence>
<dbReference type="Gene3D" id="2.30.30.1150">
    <property type="match status" value="1"/>
</dbReference>
<dbReference type="OrthoDB" id="1903104at2759"/>
<evidence type="ECO:0000256" key="3">
    <source>
        <dbReference type="ARBA" id="ARBA00022833"/>
    </source>
</evidence>
<dbReference type="InterPro" id="IPR011011">
    <property type="entry name" value="Znf_FYVE_PHD"/>
</dbReference>
<dbReference type="GO" id="GO:0008270">
    <property type="term" value="F:zinc ion binding"/>
    <property type="evidence" value="ECO:0007669"/>
    <property type="project" value="UniProtKB-KW"/>
</dbReference>
<dbReference type="PANTHER" id="PTHR47162:SF9">
    <property type="entry name" value="PHD FINGER PROTEIN EHD3-LIKE"/>
    <property type="match status" value="1"/>
</dbReference>
<feature type="domain" description="PHD-type" evidence="6">
    <location>
        <begin position="632"/>
        <end position="682"/>
    </location>
</feature>
<dbReference type="InterPro" id="IPR013083">
    <property type="entry name" value="Znf_RING/FYVE/PHD"/>
</dbReference>
<dbReference type="SMART" id="SM00249">
    <property type="entry name" value="PHD"/>
    <property type="match status" value="3"/>
</dbReference>
<evidence type="ECO:0000256" key="5">
    <source>
        <dbReference type="SAM" id="MobiDB-lite"/>
    </source>
</evidence>
<dbReference type="InterPro" id="IPR001965">
    <property type="entry name" value="Znf_PHD"/>
</dbReference>
<evidence type="ECO:0000256" key="1">
    <source>
        <dbReference type="ARBA" id="ARBA00022723"/>
    </source>
</evidence>
<dbReference type="EMBL" id="JABCRI010000006">
    <property type="protein sequence ID" value="KAF8404041.1"/>
    <property type="molecule type" value="Genomic_DNA"/>
</dbReference>
<evidence type="ECO:0000259" key="6">
    <source>
        <dbReference type="PROSITE" id="PS50016"/>
    </source>
</evidence>
<feature type="domain" description="PHD-type" evidence="6">
    <location>
        <begin position="469"/>
        <end position="519"/>
    </location>
</feature>
<dbReference type="Pfam" id="PF00628">
    <property type="entry name" value="PHD"/>
    <property type="match status" value="2"/>
</dbReference>
<keyword evidence="1" id="KW-0479">Metal-binding</keyword>
<reference evidence="7 8" key="1">
    <citation type="submission" date="2020-04" db="EMBL/GenBank/DDBJ databases">
        <title>Plant Genome Project.</title>
        <authorList>
            <person name="Zhang R.-G."/>
        </authorList>
    </citation>
    <scope>NUCLEOTIDE SEQUENCE [LARGE SCALE GENOMIC DNA]</scope>
    <source>
        <strain evidence="7">YNK0</strain>
        <tissue evidence="7">Leaf</tissue>
    </source>
</reference>
<keyword evidence="8" id="KW-1185">Reference proteome</keyword>
<organism evidence="7 8">
    <name type="scientific">Tetracentron sinense</name>
    <name type="common">Spur-leaf</name>
    <dbReference type="NCBI Taxonomy" id="13715"/>
    <lineage>
        <taxon>Eukaryota</taxon>
        <taxon>Viridiplantae</taxon>
        <taxon>Streptophyta</taxon>
        <taxon>Embryophyta</taxon>
        <taxon>Tracheophyta</taxon>
        <taxon>Spermatophyta</taxon>
        <taxon>Magnoliopsida</taxon>
        <taxon>Trochodendrales</taxon>
        <taxon>Trochodendraceae</taxon>
        <taxon>Tetracentron</taxon>
    </lineage>
</organism>
<dbReference type="Proteomes" id="UP000655225">
    <property type="component" value="Unassembled WGS sequence"/>
</dbReference>
<protein>
    <recommendedName>
        <fullName evidence="6">PHD-type domain-containing protein</fullName>
    </recommendedName>
</protein>
<dbReference type="SUPFAM" id="SSF57903">
    <property type="entry name" value="FYVE/PHD zinc finger"/>
    <property type="match status" value="2"/>
</dbReference>
<feature type="region of interest" description="Disordered" evidence="5">
    <location>
        <begin position="164"/>
        <end position="187"/>
    </location>
</feature>
<accession>A0A835DHY0</accession>
<sequence length="755" mass="84838">MLVEERTSNGGSMECSQLVPYGKSGAVNEFAFGTGSDFTDEIEIPGTFSVEGLRTYKRRKRLSSESDLQEDRKVSTVEADHLADKGIEYKTTDTKSSVRLAGGTGHDDPLITLHAQMDKDADMAVMMVQMAEQLSILRAKAPEHALMPSGPLMHSHRLQSKQQEATSVAQTRSFRNPTPPMSMKEPRCSNSYEHDFFSRSRAILDGSDIYTHGHWRNLVLEFLLQSLDVGEGGIQSCIRDALEFSPIGFTTMFKMQGAAEQTARTQESFHYQKDWQKNHFQTGKEIDGSLSAAKQDKGVTSNGSQNGPNYQADDHHITKLCQRVFLNVIVSEKFTLLCKLLCENFKGIKVDRLFDFSVINSRMKEGFYEQSPTQFSTDIQQVWRKFQRIGTEMVSLAKGLSDMSHTSYHEQMGRSVHGVCEDEIPEEINQIAPEQKNYFGFVTAKQLTTRESCRNTKPEQTEACGLYKVCICRYCGAKADGKDCLVCDSCEEMYHVSCIEPAVQEIPPRSWYCANCTASGIKSPHEDCVVCEKLNNVPTETHRGVDETVLKGEVMVNGLEERSDCSMKAENGLQLSSASRRLCCCKLCGSGEDDDYELRKCGHPLCPNKYYHVRCLTSQQLKSYGPCWYCPSCLCRACLTDKDDGKIVLCDGCDHAYHIYCMKPPRTSIPRGKWFCSSCDAGIQEVRRAKRAYEDFEKQQRKKQQRKNGPGGAKKAVGSVDMLLSAAEKLNSEEKLAVAEMKSERKQEILEKMIE</sequence>
<evidence type="ECO:0000313" key="7">
    <source>
        <dbReference type="EMBL" id="KAF8404041.1"/>
    </source>
</evidence>
<dbReference type="AlphaFoldDB" id="A0A835DHY0"/>
<dbReference type="PANTHER" id="PTHR47162">
    <property type="entry name" value="OS02G0192300 PROTEIN"/>
    <property type="match status" value="1"/>
</dbReference>
<dbReference type="InterPro" id="IPR019787">
    <property type="entry name" value="Znf_PHD-finger"/>
</dbReference>
<dbReference type="Gene3D" id="3.30.40.10">
    <property type="entry name" value="Zinc/RING finger domain, C3HC4 (zinc finger)"/>
    <property type="match status" value="1"/>
</dbReference>
<feature type="region of interest" description="Disordered" evidence="5">
    <location>
        <begin position="695"/>
        <end position="716"/>
    </location>
</feature>
<keyword evidence="2 4" id="KW-0863">Zinc-finger</keyword>
<evidence type="ECO:0000256" key="4">
    <source>
        <dbReference type="PROSITE-ProRule" id="PRU00146"/>
    </source>
</evidence>
<dbReference type="OMA" id="ACEMNDQ"/>
<feature type="compositionally biased region" description="Polar residues" evidence="5">
    <location>
        <begin position="164"/>
        <end position="176"/>
    </location>
</feature>
<evidence type="ECO:0000313" key="8">
    <source>
        <dbReference type="Proteomes" id="UP000655225"/>
    </source>
</evidence>
<keyword evidence="3" id="KW-0862">Zinc</keyword>
<comment type="caution">
    <text evidence="7">The sequence shown here is derived from an EMBL/GenBank/DDBJ whole genome shotgun (WGS) entry which is preliminary data.</text>
</comment>
<gene>
    <name evidence="7" type="ORF">HHK36_008918</name>
</gene>
<name>A0A835DHY0_TETSI</name>
<proteinExistence type="predicted"/>